<dbReference type="Proteomes" id="UP000654075">
    <property type="component" value="Unassembled WGS sequence"/>
</dbReference>
<reference evidence="12" key="1">
    <citation type="submission" date="2021-02" db="EMBL/GenBank/DDBJ databases">
        <authorList>
            <person name="Dougan E. K."/>
            <person name="Rhodes N."/>
            <person name="Thang M."/>
            <person name="Chan C."/>
        </authorList>
    </citation>
    <scope>NUCLEOTIDE SEQUENCE</scope>
</reference>
<evidence type="ECO:0000256" key="6">
    <source>
        <dbReference type="ARBA" id="ARBA00023136"/>
    </source>
</evidence>
<dbReference type="OMA" id="QSLLHEW"/>
<keyword evidence="6 9" id="KW-0472">Membrane</keyword>
<evidence type="ECO:0000256" key="9">
    <source>
        <dbReference type="SAM" id="Phobius"/>
    </source>
</evidence>
<sequence length="569" mass="64520">MYHDHPRFVDSQMKSISLFGVLWLVTLLACAGLCRVIGFLHLYGQHTQAQLACAIALCGVFATWLTVEAYSYAQKGNGSNSYAVVEMDAKPAGPSPQTVGQQGADDPEGVPDETSPIASAVGTQAAMAEVALSSLQPLRSATEFAVILGFMYVCDRTAVFGQIGKVYDPQVFWGLWALLCVVALCSVRTIRESKPLSREQTDEWKGWMQIMFLMYHYFAEHEIYNAIRIYIACYVFMTGYGNLFLYRRGKSFTVRRTLQVLFRLNFLGFFVCVILNNEYMLYYICPMHTLFTIFVLVAMYLFNQHNGSTRVLYAKIAVTAVFTILLYDGPDFLFRGTFGMLPGVRQLFAFHDPLHPEFTDEMHEWHFRSGLDRFVWIIGMVFALHVPDFEKLFEWLQSLPQPKRATTQAGIAAGALSVGFVWCYFVFFLEKRAYNRAHPFTSAVPIAIYLLLRNLTEFLRKRYLWLFAYMGRVTLETYILQFHVWMKTTGINGSPKHLLELVPGSYWANFVLLTAVYVFISVRLSHLTMVLRDALIPEDLGTVGKIWAGLTAVGAICWVLALTLSSSPP</sequence>
<dbReference type="InterPro" id="IPR012419">
    <property type="entry name" value="Cas1_AcylTrans_dom"/>
</dbReference>
<comment type="caution">
    <text evidence="12">The sequence shown here is derived from an EMBL/GenBank/DDBJ whole genome shotgun (WGS) entry which is preliminary data.</text>
</comment>
<feature type="transmembrane region" description="Helical" evidence="9">
    <location>
        <begin position="258"/>
        <end position="275"/>
    </location>
</feature>
<feature type="region of interest" description="Disordered" evidence="8">
    <location>
        <begin position="91"/>
        <end position="115"/>
    </location>
</feature>
<comment type="similarity">
    <text evidence="2">Belongs to the PC-esterase family. CASD1 subfamily.</text>
</comment>
<feature type="transmembrane region" description="Helical" evidence="9">
    <location>
        <begin position="225"/>
        <end position="246"/>
    </location>
</feature>
<gene>
    <name evidence="11" type="ORF">PGLA1383_LOCUS2959</name>
    <name evidence="12" type="ORF">PGLA1383_LOCUS30752</name>
</gene>
<dbReference type="PANTHER" id="PTHR13533:SF1">
    <property type="entry name" value="N-ACETYLNEURAMINATE 9-O-ACETYLTRANSFERASE"/>
    <property type="match status" value="1"/>
</dbReference>
<feature type="transmembrane region" description="Helical" evidence="9">
    <location>
        <begin position="170"/>
        <end position="190"/>
    </location>
</feature>
<keyword evidence="3" id="KW-0808">Transferase</keyword>
<feature type="transmembrane region" description="Helical" evidence="9">
    <location>
        <begin position="506"/>
        <end position="525"/>
    </location>
</feature>
<evidence type="ECO:0000256" key="5">
    <source>
        <dbReference type="ARBA" id="ARBA00022989"/>
    </source>
</evidence>
<evidence type="ECO:0000313" key="11">
    <source>
        <dbReference type="EMBL" id="CAE8584013.1"/>
    </source>
</evidence>
<dbReference type="GO" id="GO:0016407">
    <property type="term" value="F:acetyltransferase activity"/>
    <property type="evidence" value="ECO:0007669"/>
    <property type="project" value="TreeGrafter"/>
</dbReference>
<feature type="domain" description="Cas1p 10 TM acyl transferase" evidence="10">
    <location>
        <begin position="132"/>
        <end position="540"/>
    </location>
</feature>
<dbReference type="GO" id="GO:0045492">
    <property type="term" value="P:xylan biosynthetic process"/>
    <property type="evidence" value="ECO:0007669"/>
    <property type="project" value="TreeGrafter"/>
</dbReference>
<dbReference type="GO" id="GO:0005794">
    <property type="term" value="C:Golgi apparatus"/>
    <property type="evidence" value="ECO:0007669"/>
    <property type="project" value="TreeGrafter"/>
</dbReference>
<dbReference type="PROSITE" id="PS51257">
    <property type="entry name" value="PROKAR_LIPOPROTEIN"/>
    <property type="match status" value="1"/>
</dbReference>
<evidence type="ECO:0000259" key="10">
    <source>
        <dbReference type="Pfam" id="PF07779"/>
    </source>
</evidence>
<proteinExistence type="inferred from homology"/>
<evidence type="ECO:0000256" key="8">
    <source>
        <dbReference type="SAM" id="MobiDB-lite"/>
    </source>
</evidence>
<feature type="transmembrane region" description="Helical" evidence="9">
    <location>
        <begin position="405"/>
        <end position="427"/>
    </location>
</feature>
<accession>A0A813FLN7</accession>
<organism evidence="12 13">
    <name type="scientific">Polarella glacialis</name>
    <name type="common">Dinoflagellate</name>
    <dbReference type="NCBI Taxonomy" id="89957"/>
    <lineage>
        <taxon>Eukaryota</taxon>
        <taxon>Sar</taxon>
        <taxon>Alveolata</taxon>
        <taxon>Dinophyceae</taxon>
        <taxon>Suessiales</taxon>
        <taxon>Suessiaceae</taxon>
        <taxon>Polarella</taxon>
    </lineage>
</organism>
<evidence type="ECO:0000256" key="7">
    <source>
        <dbReference type="ARBA" id="ARBA00023180"/>
    </source>
</evidence>
<feature type="transmembrane region" description="Helical" evidence="9">
    <location>
        <begin position="21"/>
        <end position="43"/>
    </location>
</feature>
<dbReference type="EMBL" id="CAJNNV010000975">
    <property type="protein sequence ID" value="CAE8584013.1"/>
    <property type="molecule type" value="Genomic_DNA"/>
</dbReference>
<dbReference type="GO" id="GO:0010411">
    <property type="term" value="P:xyloglucan metabolic process"/>
    <property type="evidence" value="ECO:0007669"/>
    <property type="project" value="TreeGrafter"/>
</dbReference>
<dbReference type="GO" id="GO:0016020">
    <property type="term" value="C:membrane"/>
    <property type="evidence" value="ECO:0007669"/>
    <property type="project" value="UniProtKB-SubCell"/>
</dbReference>
<feature type="transmembrane region" description="Helical" evidence="9">
    <location>
        <begin position="546"/>
        <end position="564"/>
    </location>
</feature>
<evidence type="ECO:0000313" key="12">
    <source>
        <dbReference type="EMBL" id="CAE8612965.1"/>
    </source>
</evidence>
<feature type="transmembrane region" description="Helical" evidence="9">
    <location>
        <begin position="311"/>
        <end position="327"/>
    </location>
</feature>
<protein>
    <recommendedName>
        <fullName evidence="10">Cas1p 10 TM acyl transferase domain-containing protein</fullName>
    </recommendedName>
</protein>
<evidence type="ECO:0000256" key="3">
    <source>
        <dbReference type="ARBA" id="ARBA00022679"/>
    </source>
</evidence>
<evidence type="ECO:0000256" key="2">
    <source>
        <dbReference type="ARBA" id="ARBA00010666"/>
    </source>
</evidence>
<name>A0A813FLN7_POLGL</name>
<evidence type="ECO:0000256" key="4">
    <source>
        <dbReference type="ARBA" id="ARBA00022692"/>
    </source>
</evidence>
<dbReference type="PANTHER" id="PTHR13533">
    <property type="entry name" value="N-ACETYLNEURAMINATE 9-O-ACETYLTRANSFERASE"/>
    <property type="match status" value="1"/>
</dbReference>
<feature type="transmembrane region" description="Helical" evidence="9">
    <location>
        <begin position="281"/>
        <end position="302"/>
    </location>
</feature>
<keyword evidence="4 9" id="KW-0812">Transmembrane</keyword>
<keyword evidence="5 9" id="KW-1133">Transmembrane helix</keyword>
<evidence type="ECO:0000256" key="1">
    <source>
        <dbReference type="ARBA" id="ARBA00004141"/>
    </source>
</evidence>
<dbReference type="OrthoDB" id="432605at2759"/>
<feature type="transmembrane region" description="Helical" evidence="9">
    <location>
        <begin position="49"/>
        <end position="67"/>
    </location>
</feature>
<keyword evidence="13" id="KW-1185">Reference proteome</keyword>
<dbReference type="Pfam" id="PF07779">
    <property type="entry name" value="Cas1_AcylT"/>
    <property type="match status" value="1"/>
</dbReference>
<dbReference type="AlphaFoldDB" id="A0A813FLN7"/>
<dbReference type="EMBL" id="CAJNNV010025187">
    <property type="protein sequence ID" value="CAE8612965.1"/>
    <property type="molecule type" value="Genomic_DNA"/>
</dbReference>
<evidence type="ECO:0000313" key="13">
    <source>
        <dbReference type="Proteomes" id="UP000654075"/>
    </source>
</evidence>
<feature type="transmembrane region" description="Helical" evidence="9">
    <location>
        <begin position="464"/>
        <end position="486"/>
    </location>
</feature>
<comment type="subcellular location">
    <subcellularLocation>
        <location evidence="1">Membrane</location>
        <topology evidence="1">Multi-pass membrane protein</topology>
    </subcellularLocation>
</comment>
<keyword evidence="7" id="KW-0325">Glycoprotein</keyword>